<organism evidence="1">
    <name type="scientific">marine sediment metagenome</name>
    <dbReference type="NCBI Taxonomy" id="412755"/>
    <lineage>
        <taxon>unclassified sequences</taxon>
        <taxon>metagenomes</taxon>
        <taxon>ecological metagenomes</taxon>
    </lineage>
</organism>
<reference evidence="1" key="1">
    <citation type="journal article" date="2015" name="Nature">
        <title>Complex archaea that bridge the gap between prokaryotes and eukaryotes.</title>
        <authorList>
            <person name="Spang A."/>
            <person name="Saw J.H."/>
            <person name="Jorgensen S.L."/>
            <person name="Zaremba-Niedzwiedzka K."/>
            <person name="Martijn J."/>
            <person name="Lind A.E."/>
            <person name="van Eijk R."/>
            <person name="Schleper C."/>
            <person name="Guy L."/>
            <person name="Ettema T.J."/>
        </authorList>
    </citation>
    <scope>NUCLEOTIDE SEQUENCE</scope>
</reference>
<gene>
    <name evidence="1" type="ORF">LCGC14_1784480</name>
</gene>
<name>A0A0F9GUD3_9ZZZZ</name>
<sequence length="108" mass="11584">MSTFVSLLGDTWETAEYATAQTDTVIVAAPGAGKAVQLLEWKWTSDTQLKITFEEGANLVDAQYCDARGGQVVPWSKAIQLGENIALTVTTSADGNVMIGVLYRTVDV</sequence>
<dbReference type="EMBL" id="LAZR01016933">
    <property type="protein sequence ID" value="KKM02435.1"/>
    <property type="molecule type" value="Genomic_DNA"/>
</dbReference>
<evidence type="ECO:0000313" key="1">
    <source>
        <dbReference type="EMBL" id="KKM02435.1"/>
    </source>
</evidence>
<protein>
    <submittedName>
        <fullName evidence="1">Uncharacterized protein</fullName>
    </submittedName>
</protein>
<proteinExistence type="predicted"/>
<accession>A0A0F9GUD3</accession>
<comment type="caution">
    <text evidence="1">The sequence shown here is derived from an EMBL/GenBank/DDBJ whole genome shotgun (WGS) entry which is preliminary data.</text>
</comment>
<dbReference type="AlphaFoldDB" id="A0A0F9GUD3"/>